<dbReference type="AlphaFoldDB" id="A0A851YHC2"/>
<gene>
    <name evidence="1" type="primary">Smrp1</name>
    <name evidence="1" type="ORF">EOLROS_R12759</name>
</gene>
<dbReference type="Proteomes" id="UP000637704">
    <property type="component" value="Unassembled WGS sequence"/>
</dbReference>
<dbReference type="InterPro" id="IPR028195">
    <property type="entry name" value="SPMIP6"/>
</dbReference>
<sequence>MFLFSKKHKTPVSTYTDSYRPPCSVKKAMCDWGLLEAWKENKFVTQGLTMPPRPSPTIQAPANLRAAMREYYKSTMYPAACSPGNFTSKGTAKKYRPAFVNENKYMSWRTSPSTTAWSMESSSLPLLPKETRMNTLLYSIPMMCPLRPTCLNQYERLVVPDMMHKVPVYTVTGRIPFQSYYFPCSGRHCCLRGIDYILEERAVRATAHSISSVSCRSIPCCHHQRPRAMFRAFARCRQPSSQCRMPRWDTGFFTNTAGVQRASYTIHPEFVSEELCIPAY</sequence>
<dbReference type="GO" id="GO:0043014">
    <property type="term" value="F:alpha-tubulin binding"/>
    <property type="evidence" value="ECO:0007669"/>
    <property type="project" value="TreeGrafter"/>
</dbReference>
<dbReference type="PANTHER" id="PTHR35664:SF1">
    <property type="entry name" value="SPERMATID-SPECIFIC MANCHETTE-RELATED PROTEIN 1"/>
    <property type="match status" value="1"/>
</dbReference>
<name>A0A851YHC2_EOLRO</name>
<evidence type="ECO:0000313" key="1">
    <source>
        <dbReference type="EMBL" id="NXD73811.1"/>
    </source>
</evidence>
<proteinExistence type="predicted"/>
<feature type="non-terminal residue" evidence="1">
    <location>
        <position position="280"/>
    </location>
</feature>
<feature type="non-terminal residue" evidence="1">
    <location>
        <position position="1"/>
    </location>
</feature>
<dbReference type="PANTHER" id="PTHR35664">
    <property type="entry name" value="SPERMATID-SPECIFIC MANCHETTE-RELATED PROTEIN 1"/>
    <property type="match status" value="1"/>
</dbReference>
<dbReference type="Pfam" id="PF15181">
    <property type="entry name" value="SMRP1"/>
    <property type="match status" value="1"/>
</dbReference>
<dbReference type="EMBL" id="WBNI01003436">
    <property type="protein sequence ID" value="NXD73811.1"/>
    <property type="molecule type" value="Genomic_DNA"/>
</dbReference>
<protein>
    <submittedName>
        <fullName evidence="1">SMRP1 protein</fullName>
    </submittedName>
</protein>
<comment type="caution">
    <text evidence="1">The sequence shown here is derived from an EMBL/GenBank/DDBJ whole genome shotgun (WGS) entry which is preliminary data.</text>
</comment>
<keyword evidence="2" id="KW-1185">Reference proteome</keyword>
<organism evidence="1 2">
    <name type="scientific">Eolophus roseicapilla</name>
    <name type="common">Galah cockatoo</name>
    <name type="synonym">Cacatua roseicapilla</name>
    <dbReference type="NCBI Taxonomy" id="176039"/>
    <lineage>
        <taxon>Eukaryota</taxon>
        <taxon>Metazoa</taxon>
        <taxon>Chordata</taxon>
        <taxon>Craniata</taxon>
        <taxon>Vertebrata</taxon>
        <taxon>Euteleostomi</taxon>
        <taxon>Archelosauria</taxon>
        <taxon>Archosauria</taxon>
        <taxon>Dinosauria</taxon>
        <taxon>Saurischia</taxon>
        <taxon>Theropoda</taxon>
        <taxon>Coelurosauria</taxon>
        <taxon>Aves</taxon>
        <taxon>Neognathae</taxon>
        <taxon>Neoaves</taxon>
        <taxon>Telluraves</taxon>
        <taxon>Australaves</taxon>
        <taxon>Psittaciformes</taxon>
        <taxon>Cacatuidae</taxon>
        <taxon>Eolophus</taxon>
    </lineage>
</organism>
<dbReference type="GO" id="GO:0002177">
    <property type="term" value="C:manchette"/>
    <property type="evidence" value="ECO:0007669"/>
    <property type="project" value="TreeGrafter"/>
</dbReference>
<accession>A0A851YHC2</accession>
<reference evidence="1" key="1">
    <citation type="submission" date="2019-09" db="EMBL/GenBank/DDBJ databases">
        <title>Bird 10,000 Genomes (B10K) Project - Family phase.</title>
        <authorList>
            <person name="Zhang G."/>
        </authorList>
    </citation>
    <scope>NUCLEOTIDE SEQUENCE</scope>
    <source>
        <strain evidence="1">B10K-DU-025-06</strain>
        <tissue evidence="1">Mixed tissue sample</tissue>
    </source>
</reference>
<dbReference type="GO" id="GO:0048471">
    <property type="term" value="C:perinuclear region of cytoplasm"/>
    <property type="evidence" value="ECO:0007669"/>
    <property type="project" value="TreeGrafter"/>
</dbReference>
<evidence type="ECO:0000313" key="2">
    <source>
        <dbReference type="Proteomes" id="UP000637704"/>
    </source>
</evidence>